<keyword evidence="2" id="KW-1185">Reference proteome</keyword>
<gene>
    <name evidence="1" type="ORF">MXMO3_01697</name>
</gene>
<organism evidence="1 2">
    <name type="scientific">Maritalea myrionectae</name>
    <dbReference type="NCBI Taxonomy" id="454601"/>
    <lineage>
        <taxon>Bacteria</taxon>
        <taxon>Pseudomonadati</taxon>
        <taxon>Pseudomonadota</taxon>
        <taxon>Alphaproteobacteria</taxon>
        <taxon>Hyphomicrobiales</taxon>
        <taxon>Devosiaceae</taxon>
        <taxon>Maritalea</taxon>
    </lineage>
</organism>
<accession>A0A2R4ME21</accession>
<dbReference type="KEGG" id="mmyr:MXMO3_01697"/>
<protein>
    <submittedName>
        <fullName evidence="1">Uncharacterized protein</fullName>
    </submittedName>
</protein>
<name>A0A2R4ME21_9HYPH</name>
<dbReference type="EMBL" id="CP021330">
    <property type="protein sequence ID" value="AVX04223.1"/>
    <property type="molecule type" value="Genomic_DNA"/>
</dbReference>
<proteinExistence type="predicted"/>
<dbReference type="RefSeq" id="WP_117395569.1">
    <property type="nucleotide sequence ID" value="NZ_CP021330.1"/>
</dbReference>
<dbReference type="Proteomes" id="UP000258927">
    <property type="component" value="Chromosome"/>
</dbReference>
<evidence type="ECO:0000313" key="2">
    <source>
        <dbReference type="Proteomes" id="UP000258927"/>
    </source>
</evidence>
<sequence length="179" mass="20269">MKLNKAEIRSARVDDPSLSHSEIIYQRQLKPNNPHVGKTFADVNMRTLIGGLASVRHVPVYRQKTAAKFKILVEAGQVGGTKAQDYTREIVDNSGIDPELVFIIGDSNRHELKEAYQALGMIRGRVLYQYIVDGVSCASLALTWRRLLEDCKDRKARELMQAYLYDCLDVLAKLWGFKS</sequence>
<dbReference type="AlphaFoldDB" id="A0A2R4ME21"/>
<reference evidence="1 2" key="1">
    <citation type="submission" date="2017-05" db="EMBL/GenBank/DDBJ databases">
        <title>Genome Analysis of Maritalea myrionectae HL2708#5.</title>
        <authorList>
            <consortium name="Cotde Inc.-PKNU"/>
            <person name="Jang D."/>
            <person name="Oh H.-M."/>
        </authorList>
    </citation>
    <scope>NUCLEOTIDE SEQUENCE [LARGE SCALE GENOMIC DNA]</scope>
    <source>
        <strain evidence="1 2">HL2708#5</strain>
    </source>
</reference>
<evidence type="ECO:0000313" key="1">
    <source>
        <dbReference type="EMBL" id="AVX04223.1"/>
    </source>
</evidence>